<name>A0A433D9A4_9FUNG</name>
<feature type="compositionally biased region" description="Polar residues" evidence="1">
    <location>
        <begin position="128"/>
        <end position="137"/>
    </location>
</feature>
<dbReference type="PANTHER" id="PTHR13464:SF0">
    <property type="entry name" value="SAP30-BINDING PROTEIN"/>
    <property type="match status" value="1"/>
</dbReference>
<feature type="compositionally biased region" description="Low complexity" evidence="1">
    <location>
        <begin position="98"/>
        <end position="108"/>
    </location>
</feature>
<feature type="compositionally biased region" description="Basic and acidic residues" evidence="1">
    <location>
        <begin position="411"/>
        <end position="423"/>
    </location>
</feature>
<dbReference type="InterPro" id="IPR012479">
    <property type="entry name" value="SAP30BP"/>
</dbReference>
<accession>A0A433D9A4</accession>
<dbReference type="EMBL" id="RBNI01004517">
    <property type="protein sequence ID" value="RUP47450.1"/>
    <property type="molecule type" value="Genomic_DNA"/>
</dbReference>
<comment type="caution">
    <text evidence="2">The sequence shown here is derived from an EMBL/GenBank/DDBJ whole genome shotgun (WGS) entry which is preliminary data.</text>
</comment>
<keyword evidence="3" id="KW-1185">Reference proteome</keyword>
<evidence type="ECO:0000313" key="3">
    <source>
        <dbReference type="Proteomes" id="UP000268093"/>
    </source>
</evidence>
<dbReference type="GO" id="GO:0005634">
    <property type="term" value="C:nucleus"/>
    <property type="evidence" value="ECO:0007669"/>
    <property type="project" value="TreeGrafter"/>
</dbReference>
<feature type="compositionally biased region" description="Acidic residues" evidence="1">
    <location>
        <begin position="39"/>
        <end position="51"/>
    </location>
</feature>
<feature type="region of interest" description="Disordered" evidence="1">
    <location>
        <begin position="1"/>
        <end position="60"/>
    </location>
</feature>
<protein>
    <submittedName>
        <fullName evidence="2">HCNGP-like protein-domain-containing protein</fullName>
    </submittedName>
</protein>
<reference evidence="2 3" key="1">
    <citation type="journal article" date="2018" name="New Phytol.">
        <title>Phylogenomics of Endogonaceae and evolution of mycorrhizas within Mucoromycota.</title>
        <authorList>
            <person name="Chang Y."/>
            <person name="Desiro A."/>
            <person name="Na H."/>
            <person name="Sandor L."/>
            <person name="Lipzen A."/>
            <person name="Clum A."/>
            <person name="Barry K."/>
            <person name="Grigoriev I.V."/>
            <person name="Martin F.M."/>
            <person name="Stajich J.E."/>
            <person name="Smith M.E."/>
            <person name="Bonito G."/>
            <person name="Spatafora J.W."/>
        </authorList>
    </citation>
    <scope>NUCLEOTIDE SEQUENCE [LARGE SCALE GENOMIC DNA]</scope>
    <source>
        <strain evidence="2 3">GMNB39</strain>
    </source>
</reference>
<feature type="compositionally biased region" description="Acidic residues" evidence="1">
    <location>
        <begin position="13"/>
        <end position="23"/>
    </location>
</feature>
<evidence type="ECO:0000256" key="1">
    <source>
        <dbReference type="SAM" id="MobiDB-lite"/>
    </source>
</evidence>
<dbReference type="Proteomes" id="UP000268093">
    <property type="component" value="Unassembled WGS sequence"/>
</dbReference>
<gene>
    <name evidence="2" type="ORF">BC936DRAFT_145718</name>
</gene>
<feature type="region of interest" description="Disordered" evidence="1">
    <location>
        <begin position="74"/>
        <end position="209"/>
    </location>
</feature>
<dbReference type="GO" id="GO:0006355">
    <property type="term" value="P:regulation of DNA-templated transcription"/>
    <property type="evidence" value="ECO:0007669"/>
    <property type="project" value="InterPro"/>
</dbReference>
<dbReference type="Pfam" id="PF07818">
    <property type="entry name" value="HCNGP"/>
    <property type="match status" value="1"/>
</dbReference>
<dbReference type="OrthoDB" id="1714508at2759"/>
<evidence type="ECO:0000313" key="2">
    <source>
        <dbReference type="EMBL" id="RUP47450.1"/>
    </source>
</evidence>
<feature type="compositionally biased region" description="Pro residues" evidence="1">
    <location>
        <begin position="109"/>
        <end position="124"/>
    </location>
</feature>
<dbReference type="AlphaFoldDB" id="A0A433D9A4"/>
<feature type="region of interest" description="Disordered" evidence="1">
    <location>
        <begin position="379"/>
        <end position="423"/>
    </location>
</feature>
<sequence length="423" mass="45542">MAGKNPLTGLVSYDDDDDDDDDEPNQKVTGLAGLLSYGGDDDEDEDEEMENGEASQPLTKAIIHKVAECVREIAHSHTMHPRSRSLQIPIPSLPTSPNPSTIHSHSSSRPPPDTTPRKPTPPTHLRPSTSLTNSPSLANLVRLRTAHAASAPTSPNARTGSPLIVPRDRDVMSSPLRPMSPMAGDSPRVSDDGIEVEREPRDEDEEKTRKRMRELLRPKPIEGVEDWGLPPEPEGECDPEVEAKVAQFHALRATGTQFNTHLLRSKAFRNPHIYAKLVEFVDLDEVGSNFPQDTFDPHGFPPQAFATELVDAQRRAAEDRAQAQMSGARGGIQFVAGAAESTSQRTGGQFRKDAREIVMGIGGRGGAVPSTPASIAGTAVTAPAAASAKKRSSKWDVPAQGGGPAAGSASGREKERESKRRKE</sequence>
<dbReference type="PANTHER" id="PTHR13464">
    <property type="entry name" value="TRANSCRIPTIONAL REGULATOR PROTEIN HCNGP"/>
    <property type="match status" value="1"/>
</dbReference>
<organism evidence="2 3">
    <name type="scientific">Jimgerdemannia flammicorona</name>
    <dbReference type="NCBI Taxonomy" id="994334"/>
    <lineage>
        <taxon>Eukaryota</taxon>
        <taxon>Fungi</taxon>
        <taxon>Fungi incertae sedis</taxon>
        <taxon>Mucoromycota</taxon>
        <taxon>Mucoromycotina</taxon>
        <taxon>Endogonomycetes</taxon>
        <taxon>Endogonales</taxon>
        <taxon>Endogonaceae</taxon>
        <taxon>Jimgerdemannia</taxon>
    </lineage>
</organism>
<proteinExistence type="predicted"/>
<feature type="compositionally biased region" description="Basic and acidic residues" evidence="1">
    <location>
        <begin position="188"/>
        <end position="201"/>
    </location>
</feature>